<keyword evidence="10" id="KW-0675">Receptor</keyword>
<keyword evidence="5 11" id="KW-0812">Transmembrane</keyword>
<evidence type="ECO:0000256" key="4">
    <source>
        <dbReference type="ARBA" id="ARBA00022606"/>
    </source>
</evidence>
<feature type="transmembrane region" description="Helical" evidence="11">
    <location>
        <begin position="192"/>
        <end position="211"/>
    </location>
</feature>
<dbReference type="AlphaFoldDB" id="A0A6C0HRZ8"/>
<dbReference type="InterPro" id="IPR001425">
    <property type="entry name" value="Arc/bac/fun_rhodopsins"/>
</dbReference>
<keyword evidence="6" id="KW-0681">Retinal protein</keyword>
<evidence type="ECO:0000256" key="7">
    <source>
        <dbReference type="ARBA" id="ARBA00022989"/>
    </source>
</evidence>
<evidence type="ECO:0000256" key="3">
    <source>
        <dbReference type="ARBA" id="ARBA00022543"/>
    </source>
</evidence>
<feature type="transmembrane region" description="Helical" evidence="11">
    <location>
        <begin position="6"/>
        <end position="29"/>
    </location>
</feature>
<dbReference type="GO" id="GO:0005216">
    <property type="term" value="F:monoatomic ion channel activity"/>
    <property type="evidence" value="ECO:0007669"/>
    <property type="project" value="InterPro"/>
</dbReference>
<reference evidence="12" key="1">
    <citation type="journal article" date="2020" name="Nature">
        <title>Giant virus diversity and host interactions through global metagenomics.</title>
        <authorList>
            <person name="Schulz F."/>
            <person name="Roux S."/>
            <person name="Paez-Espino D."/>
            <person name="Jungbluth S."/>
            <person name="Walsh D.A."/>
            <person name="Denef V.J."/>
            <person name="McMahon K.D."/>
            <person name="Konstantinidis K.T."/>
            <person name="Eloe-Fadrosh E.A."/>
            <person name="Kyrpides N.C."/>
            <person name="Woyke T."/>
        </authorList>
    </citation>
    <scope>NUCLEOTIDE SEQUENCE</scope>
    <source>
        <strain evidence="12">GVMAG-M-3300023184-167</strain>
    </source>
</reference>
<evidence type="ECO:0000256" key="1">
    <source>
        <dbReference type="ARBA" id="ARBA00004141"/>
    </source>
</evidence>
<keyword evidence="4" id="KW-0716">Sensory transduction</keyword>
<sequence>MKVSVYSSLLLSVIVQIITGIIEFTALFIKVPSRFLILKQMMVLEVIVQIIEGTFYLYWLNNFKTITNITPKRYLDWSITTPVMLINLIFYMIFFQTNKDLDFFQVFNDEFYTIITVLLLNWVMLLFGYLGEIHAIPLLLGVFLGFIPFIIYYYIIYKKYGSNQLFFYFFIVWSFYGIAAVLPYKIKNMCYNILDLFSKNFFGIFLMYLLWKNKIK</sequence>
<evidence type="ECO:0000256" key="5">
    <source>
        <dbReference type="ARBA" id="ARBA00022692"/>
    </source>
</evidence>
<name>A0A6C0HRZ8_9ZZZZ</name>
<feature type="transmembrane region" description="Helical" evidence="11">
    <location>
        <begin position="79"/>
        <end position="98"/>
    </location>
</feature>
<feature type="transmembrane region" description="Helical" evidence="11">
    <location>
        <begin position="41"/>
        <end position="59"/>
    </location>
</feature>
<dbReference type="Pfam" id="PF01036">
    <property type="entry name" value="Bac_rhodopsin"/>
    <property type="match status" value="1"/>
</dbReference>
<organism evidence="12">
    <name type="scientific">viral metagenome</name>
    <dbReference type="NCBI Taxonomy" id="1070528"/>
    <lineage>
        <taxon>unclassified sequences</taxon>
        <taxon>metagenomes</taxon>
        <taxon>organismal metagenomes</taxon>
    </lineage>
</organism>
<comment type="similarity">
    <text evidence="2">Belongs to the archaeal/bacterial/fungal opsin family.</text>
</comment>
<keyword evidence="8" id="KW-0157">Chromophore</keyword>
<keyword evidence="9 11" id="KW-0472">Membrane</keyword>
<evidence type="ECO:0000256" key="10">
    <source>
        <dbReference type="ARBA" id="ARBA00023170"/>
    </source>
</evidence>
<evidence type="ECO:0000256" key="8">
    <source>
        <dbReference type="ARBA" id="ARBA00022991"/>
    </source>
</evidence>
<dbReference type="GO" id="GO:0016020">
    <property type="term" value="C:membrane"/>
    <property type="evidence" value="ECO:0007669"/>
    <property type="project" value="UniProtKB-SubCell"/>
</dbReference>
<keyword evidence="3" id="KW-0600">Photoreceptor protein</keyword>
<feature type="transmembrane region" description="Helical" evidence="11">
    <location>
        <begin position="167"/>
        <end position="186"/>
    </location>
</feature>
<evidence type="ECO:0000256" key="11">
    <source>
        <dbReference type="SAM" id="Phobius"/>
    </source>
</evidence>
<dbReference type="EMBL" id="MN740009">
    <property type="protein sequence ID" value="QHT83451.1"/>
    <property type="molecule type" value="Genomic_DNA"/>
</dbReference>
<dbReference type="Gene3D" id="1.20.1070.10">
    <property type="entry name" value="Rhodopsin 7-helix transmembrane proteins"/>
    <property type="match status" value="1"/>
</dbReference>
<evidence type="ECO:0000256" key="9">
    <source>
        <dbReference type="ARBA" id="ARBA00023136"/>
    </source>
</evidence>
<feature type="transmembrane region" description="Helical" evidence="11">
    <location>
        <begin position="110"/>
        <end position="130"/>
    </location>
</feature>
<dbReference type="PROSITE" id="PS00950">
    <property type="entry name" value="BACTERIAL_OPSIN_1"/>
    <property type="match status" value="1"/>
</dbReference>
<dbReference type="PRINTS" id="PR00251">
    <property type="entry name" value="BACTRLOPSIN"/>
</dbReference>
<evidence type="ECO:0000256" key="6">
    <source>
        <dbReference type="ARBA" id="ARBA00022925"/>
    </source>
</evidence>
<keyword evidence="7 11" id="KW-1133">Transmembrane helix</keyword>
<dbReference type="GO" id="GO:0009881">
    <property type="term" value="F:photoreceptor activity"/>
    <property type="evidence" value="ECO:0007669"/>
    <property type="project" value="UniProtKB-KW"/>
</dbReference>
<protein>
    <submittedName>
        <fullName evidence="12">Uncharacterized protein</fullName>
    </submittedName>
</protein>
<evidence type="ECO:0000313" key="12">
    <source>
        <dbReference type="EMBL" id="QHT83451.1"/>
    </source>
</evidence>
<proteinExistence type="inferred from homology"/>
<dbReference type="GO" id="GO:0007602">
    <property type="term" value="P:phototransduction"/>
    <property type="evidence" value="ECO:0007669"/>
    <property type="project" value="UniProtKB-KW"/>
</dbReference>
<evidence type="ECO:0000256" key="2">
    <source>
        <dbReference type="ARBA" id="ARBA00008130"/>
    </source>
</evidence>
<feature type="transmembrane region" description="Helical" evidence="11">
    <location>
        <begin position="136"/>
        <end position="155"/>
    </location>
</feature>
<dbReference type="SUPFAM" id="SSF81321">
    <property type="entry name" value="Family A G protein-coupled receptor-like"/>
    <property type="match status" value="1"/>
</dbReference>
<dbReference type="InterPro" id="IPR018229">
    <property type="entry name" value="Rhodopsin_retinal_BS"/>
</dbReference>
<comment type="subcellular location">
    <subcellularLocation>
        <location evidence="1">Membrane</location>
        <topology evidence="1">Multi-pass membrane protein</topology>
    </subcellularLocation>
</comment>
<accession>A0A6C0HRZ8</accession>